<keyword evidence="3 6" id="KW-0812">Transmembrane</keyword>
<keyword evidence="9" id="KW-1185">Reference proteome</keyword>
<feature type="transmembrane region" description="Helical" evidence="6">
    <location>
        <begin position="123"/>
        <end position="147"/>
    </location>
</feature>
<dbReference type="STRING" id="43700.ENSMALP00000021360"/>
<feature type="chain" id="PRO_5018677757" description="Lens intrinsic membrane protein 2" evidence="7">
    <location>
        <begin position="21"/>
        <end position="179"/>
    </location>
</feature>
<dbReference type="PANTHER" id="PTHR10671:SF25">
    <property type="entry name" value="LENS INTRINSIC MEMBRANE PROTEIN 2.1-RELATED"/>
    <property type="match status" value="1"/>
</dbReference>
<evidence type="ECO:0008006" key="10">
    <source>
        <dbReference type="Google" id="ProtNLM"/>
    </source>
</evidence>
<comment type="similarity">
    <text evidence="2">Belongs to the PMP-22/EMP/MP20 family.</text>
</comment>
<keyword evidence="5 6" id="KW-0472">Membrane</keyword>
<evidence type="ECO:0000256" key="6">
    <source>
        <dbReference type="SAM" id="Phobius"/>
    </source>
</evidence>
<dbReference type="PROSITE" id="PS01221">
    <property type="entry name" value="PMP22_1"/>
    <property type="match status" value="1"/>
</dbReference>
<evidence type="ECO:0000256" key="2">
    <source>
        <dbReference type="ARBA" id="ARBA00006864"/>
    </source>
</evidence>
<accession>A0A3Q3JXG7</accession>
<comment type="subcellular location">
    <subcellularLocation>
        <location evidence="1">Membrane</location>
        <topology evidence="1">Multi-pass membrane protein</topology>
    </subcellularLocation>
</comment>
<feature type="signal peptide" evidence="7">
    <location>
        <begin position="1"/>
        <end position="20"/>
    </location>
</feature>
<reference evidence="8" key="1">
    <citation type="submission" date="2025-08" db="UniProtKB">
        <authorList>
            <consortium name="Ensembl"/>
        </authorList>
    </citation>
    <scope>IDENTIFICATION</scope>
</reference>
<name>A0A3Q3JXG7_MONAL</name>
<evidence type="ECO:0000256" key="1">
    <source>
        <dbReference type="ARBA" id="ARBA00004141"/>
    </source>
</evidence>
<reference evidence="8" key="2">
    <citation type="submission" date="2025-09" db="UniProtKB">
        <authorList>
            <consortium name="Ensembl"/>
        </authorList>
    </citation>
    <scope>IDENTIFICATION</scope>
</reference>
<evidence type="ECO:0000256" key="7">
    <source>
        <dbReference type="SAM" id="SignalP"/>
    </source>
</evidence>
<protein>
    <recommendedName>
        <fullName evidence="10">Lens intrinsic membrane protein 2</fullName>
    </recommendedName>
</protein>
<evidence type="ECO:0000256" key="5">
    <source>
        <dbReference type="ARBA" id="ARBA00023136"/>
    </source>
</evidence>
<dbReference type="Gene3D" id="1.20.140.150">
    <property type="match status" value="1"/>
</dbReference>
<dbReference type="InterPro" id="IPR004031">
    <property type="entry name" value="PMP22/EMP/MP20/Claudin"/>
</dbReference>
<evidence type="ECO:0000313" key="9">
    <source>
        <dbReference type="Proteomes" id="UP000261600"/>
    </source>
</evidence>
<evidence type="ECO:0000256" key="4">
    <source>
        <dbReference type="ARBA" id="ARBA00022989"/>
    </source>
</evidence>
<evidence type="ECO:0000256" key="3">
    <source>
        <dbReference type="ARBA" id="ARBA00022692"/>
    </source>
</evidence>
<proteinExistence type="inferred from homology"/>
<dbReference type="Proteomes" id="UP000261600">
    <property type="component" value="Unplaced"/>
</dbReference>
<dbReference type="AlphaFoldDB" id="A0A3Q3JXG7"/>
<dbReference type="InterPro" id="IPR004032">
    <property type="entry name" value="PMP22_EMP_MP20"/>
</dbReference>
<feature type="transmembrane region" description="Helical" evidence="6">
    <location>
        <begin position="93"/>
        <end position="111"/>
    </location>
</feature>
<dbReference type="GO" id="GO:0005886">
    <property type="term" value="C:plasma membrane"/>
    <property type="evidence" value="ECO:0007669"/>
    <property type="project" value="TreeGrafter"/>
</dbReference>
<keyword evidence="7" id="KW-0732">Signal</keyword>
<keyword evidence="4 6" id="KW-1133">Transmembrane helix</keyword>
<evidence type="ECO:0000313" key="8">
    <source>
        <dbReference type="Ensembl" id="ENSMALP00000021360.1"/>
    </source>
</evidence>
<dbReference type="PANTHER" id="PTHR10671">
    <property type="entry name" value="EPITHELIAL MEMBRANE PROTEIN-RELATED"/>
    <property type="match status" value="1"/>
</dbReference>
<feature type="transmembrane region" description="Helical" evidence="6">
    <location>
        <begin position="60"/>
        <end position="81"/>
    </location>
</feature>
<dbReference type="Ensembl" id="ENSMALT00000021777.1">
    <property type="protein sequence ID" value="ENSMALP00000021360.1"/>
    <property type="gene ID" value="ENSMALG00000014940.1"/>
</dbReference>
<dbReference type="Pfam" id="PF00822">
    <property type="entry name" value="PMP22_Claudin"/>
    <property type="match status" value="1"/>
</dbReference>
<sequence length="179" mass="20517">MGGGLLCAGVGSILLIVSTATDYWMQHRQPDGYRHQSLWCYCTPGKCFPHNDAHWDATHAVRTLSVLACSTGIITGIMDFIHYSFFDSFSTTFAAGSLFFISCKFLGVYYGKQYGAWRFSWPFVIGWLSVAVTFFSGKHSYILYIFYMCAFRMRRLLLEDPNPHVMDYDRDSCVTVVWR</sequence>
<organism evidence="8 9">
    <name type="scientific">Monopterus albus</name>
    <name type="common">Swamp eel</name>
    <dbReference type="NCBI Taxonomy" id="43700"/>
    <lineage>
        <taxon>Eukaryota</taxon>
        <taxon>Metazoa</taxon>
        <taxon>Chordata</taxon>
        <taxon>Craniata</taxon>
        <taxon>Vertebrata</taxon>
        <taxon>Euteleostomi</taxon>
        <taxon>Actinopterygii</taxon>
        <taxon>Neopterygii</taxon>
        <taxon>Teleostei</taxon>
        <taxon>Neoteleostei</taxon>
        <taxon>Acanthomorphata</taxon>
        <taxon>Anabantaria</taxon>
        <taxon>Synbranchiformes</taxon>
        <taxon>Synbranchidae</taxon>
        <taxon>Monopterus</taxon>
    </lineage>
</organism>
<dbReference type="InterPro" id="IPR050579">
    <property type="entry name" value="PMP-22/EMP/MP20-like"/>
</dbReference>